<dbReference type="PROSITE" id="PS51755">
    <property type="entry name" value="OMPR_PHOB"/>
    <property type="match status" value="1"/>
</dbReference>
<evidence type="ECO:0000256" key="2">
    <source>
        <dbReference type="PROSITE-ProRule" id="PRU01091"/>
    </source>
</evidence>
<reference evidence="4" key="2">
    <citation type="submission" date="2020-09" db="EMBL/GenBank/DDBJ databases">
        <authorList>
            <person name="Sun Q."/>
            <person name="Kim S."/>
        </authorList>
    </citation>
    <scope>NUCLEOTIDE SEQUENCE</scope>
    <source>
        <strain evidence="4">KCTC 32422</strain>
    </source>
</reference>
<dbReference type="Proteomes" id="UP000634139">
    <property type="component" value="Unassembled WGS sequence"/>
</dbReference>
<protein>
    <recommendedName>
        <fullName evidence="3">OmpR/PhoB-type domain-containing protein</fullName>
    </recommendedName>
</protein>
<sequence length="219" mass="23824">MLPQGEFLPLLAMPERVRISEWVTLSGAAPSRRRRALVVGVDDALERARLLRLGFGDAMGPQPELEELEIRALRICEAMQSLPRFRQVGPLRLDLLHRDGVVAGRPLGLHPREFALLWRLADAPGEPVLIGSLLKDIWRLAFRPETNSLAVHISRLRGKLRIAGLDGLIETLPDGAYRLAVGGVGGVPGTNGSPSWDTGYLPLDEGSGLGKVPAAYHTT</sequence>
<dbReference type="InterPro" id="IPR001867">
    <property type="entry name" value="OmpR/PhoB-type_DNA-bd"/>
</dbReference>
<keyword evidence="5" id="KW-1185">Reference proteome</keyword>
<organism evidence="4 5">
    <name type="scientific">Novosphingobium arvoryzae</name>
    <dbReference type="NCBI Taxonomy" id="1256514"/>
    <lineage>
        <taxon>Bacteria</taxon>
        <taxon>Pseudomonadati</taxon>
        <taxon>Pseudomonadota</taxon>
        <taxon>Alphaproteobacteria</taxon>
        <taxon>Sphingomonadales</taxon>
        <taxon>Sphingomonadaceae</taxon>
        <taxon>Novosphingobium</taxon>
    </lineage>
</organism>
<gene>
    <name evidence="4" type="ORF">GCM10011617_05580</name>
</gene>
<dbReference type="SUPFAM" id="SSF46894">
    <property type="entry name" value="C-terminal effector domain of the bipartite response regulators"/>
    <property type="match status" value="1"/>
</dbReference>
<evidence type="ECO:0000313" key="4">
    <source>
        <dbReference type="EMBL" id="GGZ89331.1"/>
    </source>
</evidence>
<reference evidence="4" key="1">
    <citation type="journal article" date="2014" name="Int. J. Syst. Evol. Microbiol.">
        <title>Complete genome sequence of Corynebacterium casei LMG S-19264T (=DSM 44701T), isolated from a smear-ripened cheese.</title>
        <authorList>
            <consortium name="US DOE Joint Genome Institute (JGI-PGF)"/>
            <person name="Walter F."/>
            <person name="Albersmeier A."/>
            <person name="Kalinowski J."/>
            <person name="Ruckert C."/>
        </authorList>
    </citation>
    <scope>NUCLEOTIDE SEQUENCE</scope>
    <source>
        <strain evidence="4">KCTC 32422</strain>
    </source>
</reference>
<dbReference type="AlphaFoldDB" id="A0A918RA50"/>
<accession>A0A918RA50</accession>
<dbReference type="GO" id="GO:0006355">
    <property type="term" value="P:regulation of DNA-templated transcription"/>
    <property type="evidence" value="ECO:0007669"/>
    <property type="project" value="InterPro"/>
</dbReference>
<dbReference type="GO" id="GO:0003677">
    <property type="term" value="F:DNA binding"/>
    <property type="evidence" value="ECO:0007669"/>
    <property type="project" value="UniProtKB-UniRule"/>
</dbReference>
<dbReference type="InterPro" id="IPR036388">
    <property type="entry name" value="WH-like_DNA-bd_sf"/>
</dbReference>
<name>A0A918RA50_9SPHN</name>
<feature type="DNA-binding region" description="OmpR/PhoB-type" evidence="2">
    <location>
        <begin position="83"/>
        <end position="181"/>
    </location>
</feature>
<dbReference type="Gene3D" id="1.10.10.10">
    <property type="entry name" value="Winged helix-like DNA-binding domain superfamily/Winged helix DNA-binding domain"/>
    <property type="match status" value="1"/>
</dbReference>
<dbReference type="InterPro" id="IPR016032">
    <property type="entry name" value="Sig_transdc_resp-reg_C-effctor"/>
</dbReference>
<evidence type="ECO:0000259" key="3">
    <source>
        <dbReference type="PROSITE" id="PS51755"/>
    </source>
</evidence>
<feature type="domain" description="OmpR/PhoB-type" evidence="3">
    <location>
        <begin position="83"/>
        <end position="181"/>
    </location>
</feature>
<keyword evidence="1 2" id="KW-0238">DNA-binding</keyword>
<evidence type="ECO:0000256" key="1">
    <source>
        <dbReference type="ARBA" id="ARBA00023125"/>
    </source>
</evidence>
<dbReference type="SMART" id="SM00862">
    <property type="entry name" value="Trans_reg_C"/>
    <property type="match status" value="1"/>
</dbReference>
<dbReference type="Pfam" id="PF00486">
    <property type="entry name" value="Trans_reg_C"/>
    <property type="match status" value="1"/>
</dbReference>
<dbReference type="EMBL" id="BMZD01000001">
    <property type="protein sequence ID" value="GGZ89331.1"/>
    <property type="molecule type" value="Genomic_DNA"/>
</dbReference>
<dbReference type="CDD" id="cd00383">
    <property type="entry name" value="trans_reg_C"/>
    <property type="match status" value="1"/>
</dbReference>
<evidence type="ECO:0000313" key="5">
    <source>
        <dbReference type="Proteomes" id="UP000634139"/>
    </source>
</evidence>
<comment type="caution">
    <text evidence="4">The sequence shown here is derived from an EMBL/GenBank/DDBJ whole genome shotgun (WGS) entry which is preliminary data.</text>
</comment>
<proteinExistence type="predicted"/>
<dbReference type="GO" id="GO:0000160">
    <property type="term" value="P:phosphorelay signal transduction system"/>
    <property type="evidence" value="ECO:0007669"/>
    <property type="project" value="InterPro"/>
</dbReference>